<dbReference type="PROSITE" id="PS50011">
    <property type="entry name" value="PROTEIN_KINASE_DOM"/>
    <property type="match status" value="1"/>
</dbReference>
<dbReference type="InParanoid" id="A0A2K3DDP4"/>
<dbReference type="CDD" id="cd13999">
    <property type="entry name" value="STKc_MAP3K-like"/>
    <property type="match status" value="1"/>
</dbReference>
<dbReference type="Gene3D" id="3.30.200.20">
    <property type="entry name" value="Phosphorylase Kinase, domain 1"/>
    <property type="match status" value="1"/>
</dbReference>
<dbReference type="STRING" id="3055.A0A2K3DDP4"/>
<evidence type="ECO:0000256" key="5">
    <source>
        <dbReference type="PROSITE-ProRule" id="PRU10141"/>
    </source>
</evidence>
<keyword evidence="1" id="KW-0808">Transferase</keyword>
<name>A0A2K3DDP4_CHLRE</name>
<dbReference type="FunFam" id="3.30.200.20:FF:001349">
    <property type="entry name" value="Predicted protein"/>
    <property type="match status" value="1"/>
</dbReference>
<keyword evidence="3" id="KW-0418">Kinase</keyword>
<dbReference type="Pfam" id="PF00069">
    <property type="entry name" value="Pkinase"/>
    <property type="match status" value="1"/>
</dbReference>
<gene>
    <name evidence="9" type="ORF">CHLRE_09g387950v5</name>
</gene>
<feature type="region of interest" description="Disordered" evidence="6">
    <location>
        <begin position="353"/>
        <end position="442"/>
    </location>
</feature>
<evidence type="ECO:0000259" key="8">
    <source>
        <dbReference type="PROSITE" id="PS50011"/>
    </source>
</evidence>
<protein>
    <recommendedName>
        <fullName evidence="8">Protein kinase domain-containing protein</fullName>
    </recommendedName>
</protein>
<keyword evidence="7" id="KW-0732">Signal</keyword>
<dbReference type="InterPro" id="IPR051681">
    <property type="entry name" value="Ser/Thr_Kinases-Pseudokinases"/>
</dbReference>
<evidence type="ECO:0000256" key="7">
    <source>
        <dbReference type="SAM" id="SignalP"/>
    </source>
</evidence>
<dbReference type="PROSITE" id="PS00107">
    <property type="entry name" value="PROTEIN_KINASE_ATP"/>
    <property type="match status" value="1"/>
</dbReference>
<keyword evidence="2 5" id="KW-0547">Nucleotide-binding</keyword>
<accession>A0A2K3DDP4</accession>
<dbReference type="GO" id="GO:0004674">
    <property type="term" value="F:protein serine/threonine kinase activity"/>
    <property type="evidence" value="ECO:0000318"/>
    <property type="project" value="GO_Central"/>
</dbReference>
<dbReference type="InterPro" id="IPR017441">
    <property type="entry name" value="Protein_kinase_ATP_BS"/>
</dbReference>
<dbReference type="PANTHER" id="PTHR44329">
    <property type="entry name" value="SERINE/THREONINE-PROTEIN KINASE TNNI3K-RELATED"/>
    <property type="match status" value="1"/>
</dbReference>
<evidence type="ECO:0000256" key="6">
    <source>
        <dbReference type="SAM" id="MobiDB-lite"/>
    </source>
</evidence>
<dbReference type="KEGG" id="cre:CHLRE_09g387950v5"/>
<evidence type="ECO:0000313" key="9">
    <source>
        <dbReference type="EMBL" id="PNW78660.1"/>
    </source>
</evidence>
<sequence length="959" mass="100968">MHLGSTWWLVLALASSPCSIARTQLVYTPSHFVAALADDTVDKVQVEVPLVALTEDVFQRSGVRVPVYINRTVTVVGSPQLPEWPMLQFMAWHTVELCAGVTLLFTNVIIQYNVLDSPARTPNLYLFAPSKAPNLGPNGTRVVLQAAALILPSCLPVRLRSQNLVPVARPVWEGPGPQTAQLYPMKTSCSNSTDAPVLERCWQSGMLLQQDYAYPGAESAFDGTVVANNVTLRFLDVSILCQQVVTDECLVSLGPYGCLVYVNRLMSAQPLVPISAQMRAIIAQQQQQAESGSVPMYALAGGGVPASSTAEGGSSKPAVLAGAVVGGVAGAALLLAAAATAFLSYRRRKRLRPNQHQQGRLLKRAGSADVSGHCDSKHHQKGCGNDPSVVVVLDGPDAKTDDGSSSYADSTSSASTSPATPLPAAGRQGSPGPSGSQPQQHADAGWRLPDLVVSSAPLRAGLETQFVVVSRGHAADAPADITAQSMAPGLPRSCAAGYADQGAATPGEAPLTRCAKSFSRAAALVCEPQEHPQRRAEAARAGTEALRAPDVFSSTGSSTSTGASAGKGSAVQPASALTSTYASALAVLWLGRTNIESLLTASGGADPSPWPTEDAATPPGFGDAARNTDAVVEPAAQVAVSVANAAAEVASTGTPAAAVSLLLPPLTLGAEPPAPPVEVVELLPHKLGKGSFGRVLEGRYRGQRVAVKQALDLHDGLTLPVASVVASFLQEVQVMGRCTHPNITTLLAACLAPPKLCLVMELMDTSLEALIFGGPPGHLLPLPKVLHIAIQMARGLEYLHPTVIHRDLKPSNVLISNPGGEHPIVKLTDFGLSKISEMTLETAHPEAGTPAYLAPECFDITNNKLTHQVDMYAFAVCIWAMLTGEIPWKNHNVVSVAYNVHMGRRPPLDLTDDVRCPRKLRKLIEQCWDAEPRRRPAAAEAVKELLVVREQLLLMPSGK</sequence>
<dbReference type="RefSeq" id="XP_042921047.1">
    <property type="nucleotide sequence ID" value="XM_043065450.1"/>
</dbReference>
<dbReference type="ExpressionAtlas" id="A0A2K3DDP4">
    <property type="expression patterns" value="baseline and differential"/>
</dbReference>
<dbReference type="InterPro" id="IPR000719">
    <property type="entry name" value="Prot_kinase_dom"/>
</dbReference>
<dbReference type="Gene3D" id="1.10.510.10">
    <property type="entry name" value="Transferase(Phosphotransferase) domain 1"/>
    <property type="match status" value="1"/>
</dbReference>
<feature type="region of interest" description="Disordered" evidence="6">
    <location>
        <begin position="529"/>
        <end position="569"/>
    </location>
</feature>
<feature type="chain" id="PRO_5014375978" description="Protein kinase domain-containing protein" evidence="7">
    <location>
        <begin position="24"/>
        <end position="959"/>
    </location>
</feature>
<dbReference type="OrthoDB" id="543893at2759"/>
<keyword evidence="10" id="KW-1185">Reference proteome</keyword>
<dbReference type="GO" id="GO:0005524">
    <property type="term" value="F:ATP binding"/>
    <property type="evidence" value="ECO:0007669"/>
    <property type="project" value="UniProtKB-UniRule"/>
</dbReference>
<evidence type="ECO:0000256" key="3">
    <source>
        <dbReference type="ARBA" id="ARBA00022777"/>
    </source>
</evidence>
<evidence type="ECO:0000313" key="10">
    <source>
        <dbReference type="Proteomes" id="UP000006906"/>
    </source>
</evidence>
<dbReference type="EMBL" id="CM008970">
    <property type="protein sequence ID" value="PNW78660.1"/>
    <property type="molecule type" value="Genomic_DNA"/>
</dbReference>
<keyword evidence="4 5" id="KW-0067">ATP-binding</keyword>
<feature type="compositionally biased region" description="Low complexity" evidence="6">
    <location>
        <begin position="404"/>
        <end position="440"/>
    </location>
</feature>
<feature type="compositionally biased region" description="Basic and acidic residues" evidence="6">
    <location>
        <begin position="529"/>
        <end position="538"/>
    </location>
</feature>
<dbReference type="InterPro" id="IPR008271">
    <property type="entry name" value="Ser/Thr_kinase_AS"/>
</dbReference>
<dbReference type="Gramene" id="PNW78660">
    <property type="protein sequence ID" value="PNW78660"/>
    <property type="gene ID" value="CHLRE_09g387950v5"/>
</dbReference>
<dbReference type="SUPFAM" id="SSF56112">
    <property type="entry name" value="Protein kinase-like (PK-like)"/>
    <property type="match status" value="1"/>
</dbReference>
<proteinExistence type="predicted"/>
<dbReference type="Proteomes" id="UP000006906">
    <property type="component" value="Chromosome 9"/>
</dbReference>
<evidence type="ECO:0000256" key="2">
    <source>
        <dbReference type="ARBA" id="ARBA00022741"/>
    </source>
</evidence>
<dbReference type="AlphaFoldDB" id="A0A2K3DDP4"/>
<feature type="signal peptide" evidence="7">
    <location>
        <begin position="1"/>
        <end position="23"/>
    </location>
</feature>
<dbReference type="SMART" id="SM00220">
    <property type="entry name" value="S_TKc"/>
    <property type="match status" value="1"/>
</dbReference>
<feature type="binding site" evidence="5">
    <location>
        <position position="708"/>
    </location>
    <ligand>
        <name>ATP</name>
        <dbReference type="ChEBI" id="CHEBI:30616"/>
    </ligand>
</feature>
<dbReference type="InterPro" id="IPR011009">
    <property type="entry name" value="Kinase-like_dom_sf"/>
</dbReference>
<feature type="compositionally biased region" description="Low complexity" evidence="6">
    <location>
        <begin position="539"/>
        <end position="569"/>
    </location>
</feature>
<evidence type="ECO:0000256" key="1">
    <source>
        <dbReference type="ARBA" id="ARBA00022679"/>
    </source>
</evidence>
<dbReference type="PANTHER" id="PTHR44329:SF214">
    <property type="entry name" value="PROTEIN KINASE DOMAIN-CONTAINING PROTEIN"/>
    <property type="match status" value="1"/>
</dbReference>
<organism evidence="9 10">
    <name type="scientific">Chlamydomonas reinhardtii</name>
    <name type="common">Chlamydomonas smithii</name>
    <dbReference type="NCBI Taxonomy" id="3055"/>
    <lineage>
        <taxon>Eukaryota</taxon>
        <taxon>Viridiplantae</taxon>
        <taxon>Chlorophyta</taxon>
        <taxon>core chlorophytes</taxon>
        <taxon>Chlorophyceae</taxon>
        <taxon>CS clade</taxon>
        <taxon>Chlamydomonadales</taxon>
        <taxon>Chlamydomonadaceae</taxon>
        <taxon>Chlamydomonas</taxon>
    </lineage>
</organism>
<evidence type="ECO:0000256" key="4">
    <source>
        <dbReference type="ARBA" id="ARBA00022840"/>
    </source>
</evidence>
<dbReference type="GO" id="GO:0007165">
    <property type="term" value="P:signal transduction"/>
    <property type="evidence" value="ECO:0000318"/>
    <property type="project" value="GO_Central"/>
</dbReference>
<feature type="domain" description="Protein kinase" evidence="8">
    <location>
        <begin position="681"/>
        <end position="947"/>
    </location>
</feature>
<reference evidence="9 10" key="1">
    <citation type="journal article" date="2007" name="Science">
        <title>The Chlamydomonas genome reveals the evolution of key animal and plant functions.</title>
        <authorList>
            <person name="Merchant S.S."/>
            <person name="Prochnik S.E."/>
            <person name="Vallon O."/>
            <person name="Harris E.H."/>
            <person name="Karpowicz S.J."/>
            <person name="Witman G.B."/>
            <person name="Terry A."/>
            <person name="Salamov A."/>
            <person name="Fritz-Laylin L.K."/>
            <person name="Marechal-Drouard L."/>
            <person name="Marshall W.F."/>
            <person name="Qu L.H."/>
            <person name="Nelson D.R."/>
            <person name="Sanderfoot A.A."/>
            <person name="Spalding M.H."/>
            <person name="Kapitonov V.V."/>
            <person name="Ren Q."/>
            <person name="Ferris P."/>
            <person name="Lindquist E."/>
            <person name="Shapiro H."/>
            <person name="Lucas S.M."/>
            <person name="Grimwood J."/>
            <person name="Schmutz J."/>
            <person name="Cardol P."/>
            <person name="Cerutti H."/>
            <person name="Chanfreau G."/>
            <person name="Chen C.L."/>
            <person name="Cognat V."/>
            <person name="Croft M.T."/>
            <person name="Dent R."/>
            <person name="Dutcher S."/>
            <person name="Fernandez E."/>
            <person name="Fukuzawa H."/>
            <person name="Gonzalez-Ballester D."/>
            <person name="Gonzalez-Halphen D."/>
            <person name="Hallmann A."/>
            <person name="Hanikenne M."/>
            <person name="Hippler M."/>
            <person name="Inwood W."/>
            <person name="Jabbari K."/>
            <person name="Kalanon M."/>
            <person name="Kuras R."/>
            <person name="Lefebvre P.A."/>
            <person name="Lemaire S.D."/>
            <person name="Lobanov A.V."/>
            <person name="Lohr M."/>
            <person name="Manuell A."/>
            <person name="Meier I."/>
            <person name="Mets L."/>
            <person name="Mittag M."/>
            <person name="Mittelmeier T."/>
            <person name="Moroney J.V."/>
            <person name="Moseley J."/>
            <person name="Napoli C."/>
            <person name="Nedelcu A.M."/>
            <person name="Niyogi K."/>
            <person name="Novoselov S.V."/>
            <person name="Paulsen I.T."/>
            <person name="Pazour G."/>
            <person name="Purton S."/>
            <person name="Ral J.P."/>
            <person name="Riano-Pachon D.M."/>
            <person name="Riekhof W."/>
            <person name="Rymarquis L."/>
            <person name="Schroda M."/>
            <person name="Stern D."/>
            <person name="Umen J."/>
            <person name="Willows R."/>
            <person name="Wilson N."/>
            <person name="Zimmer S.L."/>
            <person name="Allmer J."/>
            <person name="Balk J."/>
            <person name="Bisova K."/>
            <person name="Chen C.J."/>
            <person name="Elias M."/>
            <person name="Gendler K."/>
            <person name="Hauser C."/>
            <person name="Lamb M.R."/>
            <person name="Ledford H."/>
            <person name="Long J.C."/>
            <person name="Minagawa J."/>
            <person name="Page M.D."/>
            <person name="Pan J."/>
            <person name="Pootakham W."/>
            <person name="Roje S."/>
            <person name="Rose A."/>
            <person name="Stahlberg E."/>
            <person name="Terauchi A.M."/>
            <person name="Yang P."/>
            <person name="Ball S."/>
            <person name="Bowler C."/>
            <person name="Dieckmann C.L."/>
            <person name="Gladyshev V.N."/>
            <person name="Green P."/>
            <person name="Jorgensen R."/>
            <person name="Mayfield S."/>
            <person name="Mueller-Roeber B."/>
            <person name="Rajamani S."/>
            <person name="Sayre R.T."/>
            <person name="Brokstein P."/>
            <person name="Dubchak I."/>
            <person name="Goodstein D."/>
            <person name="Hornick L."/>
            <person name="Huang Y.W."/>
            <person name="Jhaveri J."/>
            <person name="Luo Y."/>
            <person name="Martinez D."/>
            <person name="Ngau W.C."/>
            <person name="Otillar B."/>
            <person name="Poliakov A."/>
            <person name="Porter A."/>
            <person name="Szajkowski L."/>
            <person name="Werner G."/>
            <person name="Zhou K."/>
            <person name="Grigoriev I.V."/>
            <person name="Rokhsar D.S."/>
            <person name="Grossman A.R."/>
        </authorList>
    </citation>
    <scope>NUCLEOTIDE SEQUENCE [LARGE SCALE GENOMIC DNA]</scope>
    <source>
        <strain evidence="10">CC-503</strain>
    </source>
</reference>
<dbReference type="PROSITE" id="PS00108">
    <property type="entry name" value="PROTEIN_KINASE_ST"/>
    <property type="match status" value="1"/>
</dbReference>
<dbReference type="GeneID" id="5720018"/>